<accession>C4GFV4</accession>
<comment type="caution">
    <text evidence="1">The sequence shown here is derived from an EMBL/GenBank/DDBJ whole genome shotgun (WGS) entry which is preliminary data.</text>
</comment>
<gene>
    <name evidence="1" type="ORF">GCWU000324_01021</name>
</gene>
<dbReference type="RefSeq" id="WP_003794933.1">
    <property type="nucleotide sequence ID" value="NZ_GG665871.1"/>
</dbReference>
<dbReference type="GeneID" id="84906704"/>
<evidence type="ECO:0008006" key="3">
    <source>
        <dbReference type="Google" id="ProtNLM"/>
    </source>
</evidence>
<keyword evidence="2" id="KW-1185">Reference proteome</keyword>
<dbReference type="AlphaFoldDB" id="C4GFV4"/>
<organism evidence="1 2">
    <name type="scientific">Kingella oralis ATCC 51147</name>
    <dbReference type="NCBI Taxonomy" id="629741"/>
    <lineage>
        <taxon>Bacteria</taxon>
        <taxon>Pseudomonadati</taxon>
        <taxon>Pseudomonadota</taxon>
        <taxon>Betaproteobacteria</taxon>
        <taxon>Neisseriales</taxon>
        <taxon>Neisseriaceae</taxon>
        <taxon>Kingella</taxon>
    </lineage>
</organism>
<protein>
    <recommendedName>
        <fullName evidence="3">DUF4054 domain-containing protein</fullName>
    </recommendedName>
</protein>
<dbReference type="OrthoDB" id="5690496at2"/>
<evidence type="ECO:0000313" key="2">
    <source>
        <dbReference type="Proteomes" id="UP000003009"/>
    </source>
</evidence>
<dbReference type="InterPro" id="IPR025127">
    <property type="entry name" value="DUF4054"/>
</dbReference>
<dbReference type="HOGENOM" id="CLU_163118_0_0_4"/>
<dbReference type="Proteomes" id="UP000003009">
    <property type="component" value="Unassembled WGS sequence"/>
</dbReference>
<name>C4GFV4_9NEIS</name>
<proteinExistence type="predicted"/>
<dbReference type="Pfam" id="PF13262">
    <property type="entry name" value="DUF4054"/>
    <property type="match status" value="1"/>
</dbReference>
<dbReference type="STRING" id="629741.GCWU000324_01021"/>
<dbReference type="EMBL" id="ACJW02000002">
    <property type="protein sequence ID" value="EEP69109.1"/>
    <property type="molecule type" value="Genomic_DNA"/>
</dbReference>
<reference evidence="1" key="1">
    <citation type="submission" date="2009-04" db="EMBL/GenBank/DDBJ databases">
        <authorList>
            <person name="Weinstock G."/>
            <person name="Sodergren E."/>
            <person name="Clifton S."/>
            <person name="Fulton L."/>
            <person name="Fulton B."/>
            <person name="Courtney L."/>
            <person name="Fronick C."/>
            <person name="Harrison M."/>
            <person name="Strong C."/>
            <person name="Farmer C."/>
            <person name="Delahaunty K."/>
            <person name="Markovic C."/>
            <person name="Hall O."/>
            <person name="Minx P."/>
            <person name="Tomlinson C."/>
            <person name="Mitreva M."/>
            <person name="Nelson J."/>
            <person name="Hou S."/>
            <person name="Wollam A."/>
            <person name="Pepin K.H."/>
            <person name="Johnson M."/>
            <person name="Bhonagiri V."/>
            <person name="Nash W.E."/>
            <person name="Warren W."/>
            <person name="Chinwalla A."/>
            <person name="Mardis E.R."/>
            <person name="Wilson R.K."/>
        </authorList>
    </citation>
    <scope>NUCLEOTIDE SEQUENCE [LARGE SCALE GENOMIC DNA]</scope>
    <source>
        <strain evidence="1">ATCC 51147</strain>
    </source>
</reference>
<sequence length="124" mass="12987">MNPLIDKLRLLCPYVAAADDALLEKMLILAAEFAPPCLSDKLKERAVLYYAGYLAVNALSAAAQGAVVVPVGVVSEREGDLSRSYGNNGGDPCGYLAQYQKLADLCKRGAIIVSQYGGGCGCGN</sequence>
<evidence type="ECO:0000313" key="1">
    <source>
        <dbReference type="EMBL" id="EEP69109.1"/>
    </source>
</evidence>